<evidence type="ECO:0000313" key="5">
    <source>
        <dbReference type="Proteomes" id="UP000005938"/>
    </source>
</evidence>
<dbReference type="STRING" id="946077.W5A_03329"/>
<dbReference type="InterPro" id="IPR013736">
    <property type="entry name" value="Xaa-Pro_dipept_C"/>
</dbReference>
<sequence>MRKKKTHYCFILFLIAFSSLLSAQQPIPESSIYIQDSLLIPTRSGIDISAIIVRKKTNLKPLPAILFYTTYHQGPNDSNFAKASADRDYVGIVAYARGIKTDLKYYTPYENESTDIYDILDYISKQPWCNGSIGMYGGSYTGFSQWATVKKIHPALKTIVPQVAVMPGFDTPMENNVQLNLSLYWPHHSIYKMPPIKRSLPFEWYDDGVAFNRMDSMAGYTNLIFQKWINHTTYDSYWKSMVPTQEEYKNINIPILTTTGYYDDSQLGALQYFKLHTKHNPKANHYVVIGPYDHWGGQRKAAENLKDYQIDSIAHLNMMTLAYEWLDFILKGKPKPALLKDKVNYQVMGTNSWKHASSLSQINNDTLLFYLDQRKLSTQKPKTKKYEKQTVDFKDRESQNNYYTPKIIFDSLVISNGVTYISEPLQKDFEITGSFTGNLTTTINKKDMDISLALYELMPDGNYFFLTRYLGRASYTQDNSQRSLLHPNKKNTLPIKNTRFVSKKITKGSRLIILLNINKHPFEIINYGSGKPVPTETIKDAGDPLEIKWHNESFIKIPIWTD</sequence>
<dbReference type="InterPro" id="IPR000383">
    <property type="entry name" value="Xaa-Pro-like_dom"/>
</dbReference>
<dbReference type="eggNOG" id="COG2936">
    <property type="taxonomic scope" value="Bacteria"/>
</dbReference>
<dbReference type="AlphaFoldDB" id="I0WHS6"/>
<dbReference type="OrthoDB" id="319764at2"/>
<dbReference type="Pfam" id="PF02129">
    <property type="entry name" value="Peptidase_S15"/>
    <property type="match status" value="1"/>
</dbReference>
<dbReference type="PATRIC" id="fig|946077.3.peg.676"/>
<feature type="chain" id="PRO_5003635264" evidence="2">
    <location>
        <begin position="24"/>
        <end position="562"/>
    </location>
</feature>
<dbReference type="Pfam" id="PF08530">
    <property type="entry name" value="PepX_C"/>
    <property type="match status" value="1"/>
</dbReference>
<comment type="caution">
    <text evidence="4">The sequence shown here is derived from an EMBL/GenBank/DDBJ whole genome shotgun (WGS) entry which is preliminary data.</text>
</comment>
<dbReference type="RefSeq" id="WP_008237403.1">
    <property type="nucleotide sequence ID" value="NZ_AJJU01000003.1"/>
</dbReference>
<feature type="domain" description="Xaa-Pro dipeptidyl-peptidase C-terminal" evidence="3">
    <location>
        <begin position="323"/>
        <end position="548"/>
    </location>
</feature>
<dbReference type="GO" id="GO:0008239">
    <property type="term" value="F:dipeptidyl-peptidase activity"/>
    <property type="evidence" value="ECO:0007669"/>
    <property type="project" value="InterPro"/>
</dbReference>
<gene>
    <name evidence="4" type="ORF">W5A_03329</name>
</gene>
<dbReference type="SMART" id="SM00939">
    <property type="entry name" value="PepX_C"/>
    <property type="match status" value="1"/>
</dbReference>
<reference evidence="4 5" key="1">
    <citation type="journal article" date="2012" name="J. Bacteriol.">
        <title>Genome Sequence of the Halotolerant Bacterium Imtechella halotolerans K1T.</title>
        <authorList>
            <person name="Kumar S."/>
            <person name="Vikram S."/>
            <person name="Subramanian S."/>
            <person name="Raghava G.P."/>
            <person name="Pinnaka A.K."/>
        </authorList>
    </citation>
    <scope>NUCLEOTIDE SEQUENCE [LARGE SCALE GENOMIC DNA]</scope>
    <source>
        <strain evidence="4 5">K1</strain>
    </source>
</reference>
<evidence type="ECO:0000259" key="3">
    <source>
        <dbReference type="SMART" id="SM00939"/>
    </source>
</evidence>
<name>I0WHS6_9FLAO</name>
<keyword evidence="2" id="KW-0732">Signal</keyword>
<evidence type="ECO:0000256" key="2">
    <source>
        <dbReference type="SAM" id="SignalP"/>
    </source>
</evidence>
<dbReference type="Gene3D" id="2.60.120.260">
    <property type="entry name" value="Galactose-binding domain-like"/>
    <property type="match status" value="1"/>
</dbReference>
<evidence type="ECO:0000256" key="1">
    <source>
        <dbReference type="ARBA" id="ARBA00022801"/>
    </source>
</evidence>
<dbReference type="EMBL" id="AJJU01000003">
    <property type="protein sequence ID" value="EID75942.1"/>
    <property type="molecule type" value="Genomic_DNA"/>
</dbReference>
<dbReference type="NCBIfam" id="TIGR00976">
    <property type="entry name" value="CocE_NonD"/>
    <property type="match status" value="1"/>
</dbReference>
<dbReference type="InterPro" id="IPR008979">
    <property type="entry name" value="Galactose-bd-like_sf"/>
</dbReference>
<protein>
    <submittedName>
        <fullName evidence="4">Peptidase S15</fullName>
    </submittedName>
</protein>
<dbReference type="SUPFAM" id="SSF53474">
    <property type="entry name" value="alpha/beta-Hydrolases"/>
    <property type="match status" value="1"/>
</dbReference>
<feature type="signal peptide" evidence="2">
    <location>
        <begin position="1"/>
        <end position="23"/>
    </location>
</feature>
<evidence type="ECO:0000313" key="4">
    <source>
        <dbReference type="EMBL" id="EID75942.1"/>
    </source>
</evidence>
<dbReference type="InterPro" id="IPR005674">
    <property type="entry name" value="CocE/Ser_esterase"/>
</dbReference>
<dbReference type="Proteomes" id="UP000005938">
    <property type="component" value="Unassembled WGS sequence"/>
</dbReference>
<proteinExistence type="predicted"/>
<organism evidence="4 5">
    <name type="scientific">Imtechella halotolerans K1</name>
    <dbReference type="NCBI Taxonomy" id="946077"/>
    <lineage>
        <taxon>Bacteria</taxon>
        <taxon>Pseudomonadati</taxon>
        <taxon>Bacteroidota</taxon>
        <taxon>Flavobacteriia</taxon>
        <taxon>Flavobacteriales</taxon>
        <taxon>Flavobacteriaceae</taxon>
        <taxon>Imtechella</taxon>
    </lineage>
</organism>
<dbReference type="Gene3D" id="1.10.3020.10">
    <property type="entry name" value="alpha-amino acid ester hydrolase ( Helical cap domain)"/>
    <property type="match status" value="1"/>
</dbReference>
<dbReference type="SUPFAM" id="SSF49785">
    <property type="entry name" value="Galactose-binding domain-like"/>
    <property type="match status" value="1"/>
</dbReference>
<keyword evidence="1" id="KW-0378">Hydrolase</keyword>
<dbReference type="InterPro" id="IPR029058">
    <property type="entry name" value="AB_hydrolase_fold"/>
</dbReference>
<dbReference type="Gene3D" id="3.40.50.1820">
    <property type="entry name" value="alpha/beta hydrolase"/>
    <property type="match status" value="1"/>
</dbReference>
<accession>I0WHS6</accession>
<keyword evidence="5" id="KW-1185">Reference proteome</keyword>